<keyword evidence="3" id="KW-1185">Reference proteome</keyword>
<dbReference type="EMBL" id="JAADJZ010000018">
    <property type="protein sequence ID" value="KAF2868638.1"/>
    <property type="molecule type" value="Genomic_DNA"/>
</dbReference>
<reference evidence="2 3" key="1">
    <citation type="submission" date="2020-01" db="EMBL/GenBank/DDBJ databases">
        <authorList>
            <consortium name="DOE Joint Genome Institute"/>
            <person name="Haridas S."/>
            <person name="Albert R."/>
            <person name="Binder M."/>
            <person name="Bloem J."/>
            <person name="Labutti K."/>
            <person name="Salamov A."/>
            <person name="Andreopoulos B."/>
            <person name="Baker S.E."/>
            <person name="Barry K."/>
            <person name="Bills G."/>
            <person name="Bluhm B.H."/>
            <person name="Cannon C."/>
            <person name="Castanera R."/>
            <person name="Culley D.E."/>
            <person name="Daum C."/>
            <person name="Ezra D."/>
            <person name="Gonzalez J.B."/>
            <person name="Henrissat B."/>
            <person name="Kuo A."/>
            <person name="Liang C."/>
            <person name="Lipzen A."/>
            <person name="Lutzoni F."/>
            <person name="Magnuson J."/>
            <person name="Mondo S."/>
            <person name="Nolan M."/>
            <person name="Ohm R."/>
            <person name="Pangilinan J."/>
            <person name="Park H.-J.H."/>
            <person name="Ramirez L."/>
            <person name="Alfaro M."/>
            <person name="Sun H."/>
            <person name="Tritt A."/>
            <person name="Yoshinaga Y."/>
            <person name="Zwiers L.-H.L."/>
            <person name="Turgeon B.G."/>
            <person name="Goodwin S.B."/>
            <person name="Spatafora J.W."/>
            <person name="Crous P.W."/>
            <person name="Grigoriev I.V."/>
        </authorList>
    </citation>
    <scope>NUCLEOTIDE SEQUENCE [LARGE SCALE GENOMIC DNA]</scope>
    <source>
        <strain evidence="2 3">CBS 611.86</strain>
    </source>
</reference>
<comment type="caution">
    <text evidence="2">The sequence shown here is derived from an EMBL/GenBank/DDBJ whole genome shotgun (WGS) entry which is preliminary data.</text>
</comment>
<gene>
    <name evidence="2" type="ORF">BDV95DRAFT_642281</name>
</gene>
<keyword evidence="1" id="KW-0732">Signal</keyword>
<protein>
    <submittedName>
        <fullName evidence="2">Uncharacterized protein</fullName>
    </submittedName>
</protein>
<dbReference type="AlphaFoldDB" id="A0A7C8M4W5"/>
<feature type="signal peptide" evidence="1">
    <location>
        <begin position="1"/>
        <end position="21"/>
    </location>
</feature>
<proteinExistence type="predicted"/>
<accession>A0A7C8M4W5</accession>
<evidence type="ECO:0000313" key="3">
    <source>
        <dbReference type="Proteomes" id="UP000481861"/>
    </source>
</evidence>
<evidence type="ECO:0000256" key="1">
    <source>
        <dbReference type="SAM" id="SignalP"/>
    </source>
</evidence>
<dbReference type="OrthoDB" id="2956254at2759"/>
<name>A0A7C8M4W5_9PLEO</name>
<sequence length="263" mass="25125">MFIKISHVLALLSATAALASASSFGSTPNDVASGFNDLHVRQNANCGTTNGACNANGCAGVNNPATGAGICTAGDFAGCPCANVCGATSGKCNENNCGGLNDPSGVGKCTIGQFAGCPCNSVCGTPGDCNKNGCEGVNQPGGQAGYCTKGQFAGCLCNSVCGDKDGSCSDNGCAGKGGVCTAGGLKGCSCDNQCGNLESKSCSANGCNGINLPDEGFGVCTGSFAGCACLLTCGATPGSCSKNGCNGSGGKCTAGAFNGCACV</sequence>
<evidence type="ECO:0000313" key="2">
    <source>
        <dbReference type="EMBL" id="KAF2868638.1"/>
    </source>
</evidence>
<feature type="chain" id="PRO_5028876338" evidence="1">
    <location>
        <begin position="22"/>
        <end position="263"/>
    </location>
</feature>
<dbReference type="Proteomes" id="UP000481861">
    <property type="component" value="Unassembled WGS sequence"/>
</dbReference>
<organism evidence="2 3">
    <name type="scientific">Massariosphaeria phaeospora</name>
    <dbReference type="NCBI Taxonomy" id="100035"/>
    <lineage>
        <taxon>Eukaryota</taxon>
        <taxon>Fungi</taxon>
        <taxon>Dikarya</taxon>
        <taxon>Ascomycota</taxon>
        <taxon>Pezizomycotina</taxon>
        <taxon>Dothideomycetes</taxon>
        <taxon>Pleosporomycetidae</taxon>
        <taxon>Pleosporales</taxon>
        <taxon>Pleosporales incertae sedis</taxon>
        <taxon>Massariosphaeria</taxon>
    </lineage>
</organism>